<dbReference type="KEGG" id="egu:105055503"/>
<keyword evidence="4" id="KW-0342">GTP-binding</keyword>
<feature type="transmembrane region" description="Helical" evidence="5">
    <location>
        <begin position="6"/>
        <end position="25"/>
    </location>
</feature>
<evidence type="ECO:0000313" key="6">
    <source>
        <dbReference type="Proteomes" id="UP000504607"/>
    </source>
</evidence>
<dbReference type="Proteomes" id="UP000504607">
    <property type="component" value="Chromosome 12"/>
</dbReference>
<keyword evidence="2" id="KW-0547">Nucleotide-binding</keyword>
<dbReference type="AlphaFoldDB" id="A0A6I9S0Q4"/>
<evidence type="ECO:0000256" key="5">
    <source>
        <dbReference type="SAM" id="Phobius"/>
    </source>
</evidence>
<dbReference type="InterPro" id="IPR027417">
    <property type="entry name" value="P-loop_NTPase"/>
</dbReference>
<proteinExistence type="inferred from homology"/>
<name>A0A6I9S0Q4_ELAGV</name>
<protein>
    <submittedName>
        <fullName evidence="7">GPN-loop GTPase 3</fullName>
    </submittedName>
</protein>
<dbReference type="OrthoDB" id="10516881at2759"/>
<dbReference type="GeneID" id="105055503"/>
<dbReference type="Gene3D" id="3.40.50.300">
    <property type="entry name" value="P-loop containing nucleotide triphosphate hydrolases"/>
    <property type="match status" value="1"/>
</dbReference>
<reference evidence="7" key="1">
    <citation type="submission" date="2025-08" db="UniProtKB">
        <authorList>
            <consortium name="RefSeq"/>
        </authorList>
    </citation>
    <scope>IDENTIFICATION</scope>
</reference>
<sequence>MTGWQMNWRTIWMMIILFLTVQFMTDVTKYISSCMASLSALVRLELPHVNILSNMDLNGSSSKHLVKEFFSISNPTNTHMICIVMHRQLHPVW</sequence>
<keyword evidence="5" id="KW-1133">Transmembrane helix</keyword>
<evidence type="ECO:0000256" key="4">
    <source>
        <dbReference type="ARBA" id="ARBA00023134"/>
    </source>
</evidence>
<keyword evidence="5" id="KW-0472">Membrane</keyword>
<dbReference type="InParanoid" id="A0A6I9S0Q4"/>
<keyword evidence="3" id="KW-0378">Hydrolase</keyword>
<dbReference type="InterPro" id="IPR004130">
    <property type="entry name" value="Gpn"/>
</dbReference>
<dbReference type="Pfam" id="PF03029">
    <property type="entry name" value="ATP_bind_1"/>
    <property type="match status" value="1"/>
</dbReference>
<dbReference type="RefSeq" id="XP_073102647.1">
    <property type="nucleotide sequence ID" value="XM_073246546.1"/>
</dbReference>
<accession>A0A6I9S0Q4</accession>
<keyword evidence="5" id="KW-0812">Transmembrane</keyword>
<dbReference type="GO" id="GO:0016787">
    <property type="term" value="F:hydrolase activity"/>
    <property type="evidence" value="ECO:0007669"/>
    <property type="project" value="UniProtKB-KW"/>
</dbReference>
<organism evidence="6 7">
    <name type="scientific">Elaeis guineensis var. tenera</name>
    <name type="common">Oil palm</name>
    <dbReference type="NCBI Taxonomy" id="51953"/>
    <lineage>
        <taxon>Eukaryota</taxon>
        <taxon>Viridiplantae</taxon>
        <taxon>Streptophyta</taxon>
        <taxon>Embryophyta</taxon>
        <taxon>Tracheophyta</taxon>
        <taxon>Spermatophyta</taxon>
        <taxon>Magnoliopsida</taxon>
        <taxon>Liliopsida</taxon>
        <taxon>Arecaceae</taxon>
        <taxon>Arecoideae</taxon>
        <taxon>Cocoseae</taxon>
        <taxon>Elaeidinae</taxon>
        <taxon>Elaeis</taxon>
    </lineage>
</organism>
<evidence type="ECO:0000313" key="7">
    <source>
        <dbReference type="RefSeq" id="XP_010935650.1"/>
    </source>
</evidence>
<dbReference type="RefSeq" id="XP_010935650.1">
    <property type="nucleotide sequence ID" value="XM_010937348.3"/>
</dbReference>
<dbReference type="GO" id="GO:0005525">
    <property type="term" value="F:GTP binding"/>
    <property type="evidence" value="ECO:0007669"/>
    <property type="project" value="UniProtKB-KW"/>
</dbReference>
<evidence type="ECO:0000256" key="1">
    <source>
        <dbReference type="ARBA" id="ARBA00005290"/>
    </source>
</evidence>
<gene>
    <name evidence="7" type="primary">LOC105055503</name>
</gene>
<evidence type="ECO:0000256" key="3">
    <source>
        <dbReference type="ARBA" id="ARBA00022801"/>
    </source>
</evidence>
<evidence type="ECO:0000256" key="2">
    <source>
        <dbReference type="ARBA" id="ARBA00022741"/>
    </source>
</evidence>
<keyword evidence="6" id="KW-1185">Reference proteome</keyword>
<comment type="similarity">
    <text evidence="1">Belongs to the GPN-loop GTPase family.</text>
</comment>